<dbReference type="PROSITE" id="PS00463">
    <property type="entry name" value="ZN2_CY6_FUNGAL_1"/>
    <property type="match status" value="1"/>
</dbReference>
<dbReference type="InterPro" id="IPR036864">
    <property type="entry name" value="Zn2-C6_fun-type_DNA-bd_sf"/>
</dbReference>
<name>A0A7C8MCA5_9PLEO</name>
<dbReference type="CDD" id="cd00067">
    <property type="entry name" value="GAL4"/>
    <property type="match status" value="1"/>
</dbReference>
<dbReference type="InterPro" id="IPR001138">
    <property type="entry name" value="Zn2Cys6_DnaBD"/>
</dbReference>
<dbReference type="SMART" id="SM00066">
    <property type="entry name" value="GAL4"/>
    <property type="match status" value="1"/>
</dbReference>
<dbReference type="PANTHER" id="PTHR38791">
    <property type="entry name" value="ZN(II)2CYS6 TRANSCRIPTION FACTOR (EUROFUNG)-RELATED-RELATED"/>
    <property type="match status" value="1"/>
</dbReference>
<reference evidence="3 4" key="1">
    <citation type="submission" date="2020-01" db="EMBL/GenBank/DDBJ databases">
        <authorList>
            <consortium name="DOE Joint Genome Institute"/>
            <person name="Haridas S."/>
            <person name="Albert R."/>
            <person name="Binder M."/>
            <person name="Bloem J."/>
            <person name="Labutti K."/>
            <person name="Salamov A."/>
            <person name="Andreopoulos B."/>
            <person name="Baker S.E."/>
            <person name="Barry K."/>
            <person name="Bills G."/>
            <person name="Bluhm B.H."/>
            <person name="Cannon C."/>
            <person name="Castanera R."/>
            <person name="Culley D.E."/>
            <person name="Daum C."/>
            <person name="Ezra D."/>
            <person name="Gonzalez J.B."/>
            <person name="Henrissat B."/>
            <person name="Kuo A."/>
            <person name="Liang C."/>
            <person name="Lipzen A."/>
            <person name="Lutzoni F."/>
            <person name="Magnuson J."/>
            <person name="Mondo S."/>
            <person name="Nolan M."/>
            <person name="Ohm R."/>
            <person name="Pangilinan J."/>
            <person name="Park H.-J.H."/>
            <person name="Ramirez L."/>
            <person name="Alfaro M."/>
            <person name="Sun H."/>
            <person name="Tritt A."/>
            <person name="Yoshinaga Y."/>
            <person name="Zwiers L.-H.L."/>
            <person name="Turgeon B.G."/>
            <person name="Goodwin S.B."/>
            <person name="Spatafora J.W."/>
            <person name="Crous P.W."/>
            <person name="Grigoriev I.V."/>
        </authorList>
    </citation>
    <scope>NUCLEOTIDE SEQUENCE [LARGE SCALE GENOMIC DNA]</scope>
    <source>
        <strain evidence="3 4">CBS 611.86</strain>
    </source>
</reference>
<dbReference type="Pfam" id="PF11951">
    <property type="entry name" value="Fungal_trans_2"/>
    <property type="match status" value="1"/>
</dbReference>
<dbReference type="AlphaFoldDB" id="A0A7C8MCA5"/>
<proteinExistence type="predicted"/>
<dbReference type="GO" id="GO:0008270">
    <property type="term" value="F:zinc ion binding"/>
    <property type="evidence" value="ECO:0007669"/>
    <property type="project" value="InterPro"/>
</dbReference>
<protein>
    <recommendedName>
        <fullName evidence="2">Zn(2)-C6 fungal-type domain-containing protein</fullName>
    </recommendedName>
</protein>
<dbReference type="EMBL" id="JAADJZ010000031">
    <property type="protein sequence ID" value="KAF2865784.1"/>
    <property type="molecule type" value="Genomic_DNA"/>
</dbReference>
<keyword evidence="4" id="KW-1185">Reference proteome</keyword>
<dbReference type="Proteomes" id="UP000481861">
    <property type="component" value="Unassembled WGS sequence"/>
</dbReference>
<dbReference type="InterPro" id="IPR053175">
    <property type="entry name" value="DHMBA_Reg_Transcription_Factor"/>
</dbReference>
<accession>A0A7C8MCA5</accession>
<comment type="caution">
    <text evidence="3">The sequence shown here is derived from an EMBL/GenBank/DDBJ whole genome shotgun (WGS) entry which is preliminary data.</text>
</comment>
<dbReference type="InterPro" id="IPR021858">
    <property type="entry name" value="Fun_TF"/>
</dbReference>
<dbReference type="Pfam" id="PF00172">
    <property type="entry name" value="Zn_clus"/>
    <property type="match status" value="1"/>
</dbReference>
<organism evidence="3 4">
    <name type="scientific">Massariosphaeria phaeospora</name>
    <dbReference type="NCBI Taxonomy" id="100035"/>
    <lineage>
        <taxon>Eukaryota</taxon>
        <taxon>Fungi</taxon>
        <taxon>Dikarya</taxon>
        <taxon>Ascomycota</taxon>
        <taxon>Pezizomycotina</taxon>
        <taxon>Dothideomycetes</taxon>
        <taxon>Pleosporomycetidae</taxon>
        <taxon>Pleosporales</taxon>
        <taxon>Pleosporales incertae sedis</taxon>
        <taxon>Massariosphaeria</taxon>
    </lineage>
</organism>
<feature type="domain" description="Zn(2)-C6 fungal-type" evidence="2">
    <location>
        <begin position="10"/>
        <end position="39"/>
    </location>
</feature>
<evidence type="ECO:0000256" key="1">
    <source>
        <dbReference type="ARBA" id="ARBA00023242"/>
    </source>
</evidence>
<gene>
    <name evidence="3" type="ORF">BDV95DRAFT_248321</name>
</gene>
<dbReference type="Gene3D" id="4.10.240.10">
    <property type="entry name" value="Zn(2)-C6 fungal-type DNA-binding domain"/>
    <property type="match status" value="1"/>
</dbReference>
<keyword evidence="1" id="KW-0539">Nucleus</keyword>
<dbReference type="GO" id="GO:0000981">
    <property type="term" value="F:DNA-binding transcription factor activity, RNA polymerase II-specific"/>
    <property type="evidence" value="ECO:0007669"/>
    <property type="project" value="InterPro"/>
</dbReference>
<evidence type="ECO:0000259" key="2">
    <source>
        <dbReference type="PROSITE" id="PS50048"/>
    </source>
</evidence>
<dbReference type="SUPFAM" id="SSF57701">
    <property type="entry name" value="Zn2/Cys6 DNA-binding domain"/>
    <property type="match status" value="1"/>
</dbReference>
<dbReference type="PROSITE" id="PS50048">
    <property type="entry name" value="ZN2_CY6_FUNGAL_2"/>
    <property type="match status" value="1"/>
</dbReference>
<dbReference type="OrthoDB" id="2991872at2759"/>
<evidence type="ECO:0000313" key="4">
    <source>
        <dbReference type="Proteomes" id="UP000481861"/>
    </source>
</evidence>
<sequence>MGFAGKPSKGCAPCRAKRTKCDLTLPSCTQCIRKNRLCSGYRNEQDMLFRNETTRVVRRENRRADERSQSSYSLSPDRGMLQFLDVQQPSRIAAIDDEAVEYFFAHYNEKFFSSDGRHGDGGFDYILPVFQSDLNTGGPVPDIVRASGLAALGSMKSAPELLTQARTKEGKVLRQLTKQLQNPAKRLSDSSILTCILLSILQNIICDTPASTKDLTAHLTGACELVKRRGPEQCSNDVGLGIYARMRGFILAHCLQTRDPLPSSVVDFLDDEDITERDFEPYFYRLLARLCQIRADQKTRGYVDDGMARDAQTLMYRFATWQPSIPSWDPQQRPSADFGSAYSVDPTTYRYIWLASIWIFQLTVRILASDLVIEWARTQLLTTAGSPASATLDDAVSTQLRLCEELKLSTDYYILSFKQSQSTMKMIGGYGLLWPLYVLSTSSTSTLGTLMWIEQRAENIAEDFGVRQGKAMAGFMRMYTQSSPTLTSSSGSSF</sequence>
<evidence type="ECO:0000313" key="3">
    <source>
        <dbReference type="EMBL" id="KAF2865784.1"/>
    </source>
</evidence>